<organism evidence="1 2">
    <name type="scientific">Orbus hercynius</name>
    <dbReference type="NCBI Taxonomy" id="593135"/>
    <lineage>
        <taxon>Bacteria</taxon>
        <taxon>Pseudomonadati</taxon>
        <taxon>Pseudomonadota</taxon>
        <taxon>Gammaproteobacteria</taxon>
        <taxon>Orbales</taxon>
        <taxon>Orbaceae</taxon>
        <taxon>Orbus</taxon>
    </lineage>
</organism>
<name>A0A495RKM0_9GAMM</name>
<dbReference type="EMBL" id="RBWY01000001">
    <property type="protein sequence ID" value="RKS87328.1"/>
    <property type="molecule type" value="Genomic_DNA"/>
</dbReference>
<evidence type="ECO:0000313" key="2">
    <source>
        <dbReference type="Proteomes" id="UP000278542"/>
    </source>
</evidence>
<dbReference type="OrthoDB" id="7028390at2"/>
<dbReference type="Proteomes" id="UP000278542">
    <property type="component" value="Unassembled WGS sequence"/>
</dbReference>
<dbReference type="RefSeq" id="WP_121144227.1">
    <property type="nucleotide sequence ID" value="NZ_RBWY01000001.1"/>
</dbReference>
<accession>A0A495RKM0</accession>
<reference evidence="1 2" key="1">
    <citation type="submission" date="2018-10" db="EMBL/GenBank/DDBJ databases">
        <title>Genomic Encyclopedia of Type Strains, Phase IV (KMG-IV): sequencing the most valuable type-strain genomes for metagenomic binning, comparative biology and taxonomic classification.</title>
        <authorList>
            <person name="Goeker M."/>
        </authorList>
    </citation>
    <scope>NUCLEOTIDE SEQUENCE [LARGE SCALE GENOMIC DNA]</scope>
    <source>
        <strain evidence="1 2">DSM 22228</strain>
    </source>
</reference>
<sequence>MAGGGILEAKLKAYKKQAEQLKGKSLEVGFFEGSTYPDGTKVAEVAYWNEFGVPENNQPPRPFFRQAIAENKNDWVAKVRLLLEQGATIDQVLTILGQDIVVDIKASIAAFQDPPLSEATKAAKRAKKSLHPDKPLLDTEVMYQAVQWVINNEN</sequence>
<comment type="caution">
    <text evidence="1">The sequence shown here is derived from an EMBL/GenBank/DDBJ whole genome shotgun (WGS) entry which is preliminary data.</text>
</comment>
<evidence type="ECO:0000313" key="1">
    <source>
        <dbReference type="EMBL" id="RKS87328.1"/>
    </source>
</evidence>
<proteinExistence type="predicted"/>
<keyword evidence="2" id="KW-1185">Reference proteome</keyword>
<dbReference type="AlphaFoldDB" id="A0A495RKM0"/>
<protein>
    <submittedName>
        <fullName evidence="1">Uncharacterized protein</fullName>
    </submittedName>
</protein>
<gene>
    <name evidence="1" type="ORF">DES39_0548</name>
</gene>